<dbReference type="Pfam" id="PF00892">
    <property type="entry name" value="EamA"/>
    <property type="match status" value="2"/>
</dbReference>
<dbReference type="PANTHER" id="PTHR22911:SF137">
    <property type="entry name" value="SOLUTE CARRIER FAMILY 35 MEMBER G2-RELATED"/>
    <property type="match status" value="1"/>
</dbReference>
<protein>
    <recommendedName>
        <fullName evidence="2">EamA domain-containing protein</fullName>
    </recommendedName>
</protein>
<dbReference type="PANTHER" id="PTHR22911">
    <property type="entry name" value="ACYL-MALONYL CONDENSING ENZYME-RELATED"/>
    <property type="match status" value="1"/>
</dbReference>
<feature type="transmembrane region" description="Helical" evidence="1">
    <location>
        <begin position="217"/>
        <end position="236"/>
    </location>
</feature>
<feature type="transmembrane region" description="Helical" evidence="1">
    <location>
        <begin position="273"/>
        <end position="290"/>
    </location>
</feature>
<organism evidence="3 4">
    <name type="scientific">Leadbetterella byssophila (strain DSM 17132 / JCM 16389 / KACC 11308 / NBRC 106382 / 4M15)</name>
    <dbReference type="NCBI Taxonomy" id="649349"/>
    <lineage>
        <taxon>Bacteria</taxon>
        <taxon>Pseudomonadati</taxon>
        <taxon>Bacteroidota</taxon>
        <taxon>Cytophagia</taxon>
        <taxon>Cytophagales</taxon>
        <taxon>Leadbetterellaceae</taxon>
        <taxon>Leadbetterella</taxon>
    </lineage>
</organism>
<dbReference type="InterPro" id="IPR037185">
    <property type="entry name" value="EmrE-like"/>
</dbReference>
<feature type="transmembrane region" description="Helical" evidence="1">
    <location>
        <begin position="189"/>
        <end position="211"/>
    </location>
</feature>
<reference evidence="3 4" key="2">
    <citation type="journal article" date="2011" name="Stand. Genomic Sci.">
        <title>Complete genome sequence of Leadbetterella byssophila type strain (4M15).</title>
        <authorList>
            <person name="Abt B."/>
            <person name="Teshima H."/>
            <person name="Lucas S."/>
            <person name="Lapidus A."/>
            <person name="Del Rio T.G."/>
            <person name="Nolan M."/>
            <person name="Tice H."/>
            <person name="Cheng J.F."/>
            <person name="Pitluck S."/>
            <person name="Liolios K."/>
            <person name="Pagani I."/>
            <person name="Ivanova N."/>
            <person name="Mavromatis K."/>
            <person name="Pati A."/>
            <person name="Tapia R."/>
            <person name="Han C."/>
            <person name="Goodwin L."/>
            <person name="Chen A."/>
            <person name="Palaniappan K."/>
            <person name="Land M."/>
            <person name="Hauser L."/>
            <person name="Chang Y.J."/>
            <person name="Jeffries C.D."/>
            <person name="Rohde M."/>
            <person name="Goker M."/>
            <person name="Tindall B.J."/>
            <person name="Detter J.C."/>
            <person name="Woyke T."/>
            <person name="Bristow J."/>
            <person name="Eisen J.A."/>
            <person name="Markowitz V."/>
            <person name="Hugenholtz P."/>
            <person name="Klenk H.P."/>
            <person name="Kyrpides N.C."/>
        </authorList>
    </citation>
    <scope>NUCLEOTIDE SEQUENCE [LARGE SCALE GENOMIC DNA]</scope>
    <source>
        <strain evidence="4">DSM 17132 / JCM 16389 / KACC 11308 / NBRC 106382 / 4M15</strain>
    </source>
</reference>
<dbReference type="AlphaFoldDB" id="E4RQB1"/>
<feature type="transmembrane region" description="Helical" evidence="1">
    <location>
        <begin position="155"/>
        <end position="177"/>
    </location>
</feature>
<dbReference type="HOGENOM" id="CLU_033863_9_0_10"/>
<feature type="transmembrane region" description="Helical" evidence="1">
    <location>
        <begin position="99"/>
        <end position="119"/>
    </location>
</feature>
<evidence type="ECO:0000313" key="3">
    <source>
        <dbReference type="EMBL" id="ADQ18319.1"/>
    </source>
</evidence>
<dbReference type="Proteomes" id="UP000007435">
    <property type="component" value="Chromosome"/>
</dbReference>
<name>E4RQB1_LEAB4</name>
<dbReference type="GO" id="GO:0016020">
    <property type="term" value="C:membrane"/>
    <property type="evidence" value="ECO:0007669"/>
    <property type="project" value="InterPro"/>
</dbReference>
<evidence type="ECO:0000313" key="4">
    <source>
        <dbReference type="Proteomes" id="UP000007435"/>
    </source>
</evidence>
<dbReference type="eggNOG" id="COG0697">
    <property type="taxonomic scope" value="Bacteria"/>
</dbReference>
<evidence type="ECO:0000256" key="1">
    <source>
        <dbReference type="SAM" id="Phobius"/>
    </source>
</evidence>
<dbReference type="InterPro" id="IPR000620">
    <property type="entry name" value="EamA_dom"/>
</dbReference>
<feature type="domain" description="EamA" evidence="2">
    <location>
        <begin position="4"/>
        <end position="142"/>
    </location>
</feature>
<feature type="transmembrane region" description="Helical" evidence="1">
    <location>
        <begin position="69"/>
        <end position="87"/>
    </location>
</feature>
<sequence length="292" mass="32380">MNQKGILFTLLGAICFSAKAIMVKLAYLQYDASTMELLGLRYFFSLPIFLIIALWRYKNGKFISLKIKEWAILLLSAFLGYYMASWLDFQGLQYVSAGIERVILFTYPTLVVLFSRLFFKKAISRTSIWALVLCYGGIFIIAAEPKFFAGENVIVGGVLVFLSAVTYALYLVFSGELSSRLGSINTNTLGMIFSSLFVFIHVAFTPAISWGNLDPGVYYYGLGIALISTVIPTFLMMEGIRLLGANKASIIGSIGPVSTLIMGYFFLNERFTLQELAGSILVMIGVFLIGKK</sequence>
<dbReference type="SUPFAM" id="SSF103481">
    <property type="entry name" value="Multidrug resistance efflux transporter EmrE"/>
    <property type="match status" value="2"/>
</dbReference>
<evidence type="ECO:0000259" key="2">
    <source>
        <dbReference type="Pfam" id="PF00892"/>
    </source>
</evidence>
<accession>E4RQB1</accession>
<keyword evidence="1" id="KW-1133">Transmembrane helix</keyword>
<dbReference type="EMBL" id="CP002305">
    <property type="protein sequence ID" value="ADQ18319.1"/>
    <property type="molecule type" value="Genomic_DNA"/>
</dbReference>
<gene>
    <name evidence="3" type="ordered locus">Lbys_2657</name>
</gene>
<feature type="transmembrane region" description="Helical" evidence="1">
    <location>
        <begin position="126"/>
        <end position="143"/>
    </location>
</feature>
<feature type="transmembrane region" description="Helical" evidence="1">
    <location>
        <begin position="39"/>
        <end position="57"/>
    </location>
</feature>
<dbReference type="RefSeq" id="WP_013409356.1">
    <property type="nucleotide sequence ID" value="NC_014655.1"/>
</dbReference>
<dbReference type="KEGG" id="lby:Lbys_2657"/>
<keyword evidence="1" id="KW-0812">Transmembrane</keyword>
<dbReference type="OrthoDB" id="9813617at2"/>
<reference key="1">
    <citation type="submission" date="2010-11" db="EMBL/GenBank/DDBJ databases">
        <title>The complete genome of Leadbetterella byssophila DSM 17132.</title>
        <authorList>
            <consortium name="US DOE Joint Genome Institute (JGI-PGF)"/>
            <person name="Lucas S."/>
            <person name="Copeland A."/>
            <person name="Lapidus A."/>
            <person name="Glavina del Rio T."/>
            <person name="Dalin E."/>
            <person name="Tice H."/>
            <person name="Bruce D."/>
            <person name="Goodwin L."/>
            <person name="Pitluck S."/>
            <person name="Kyrpides N."/>
            <person name="Mavromatis K."/>
            <person name="Ivanova N."/>
            <person name="Teshima H."/>
            <person name="Brettin T."/>
            <person name="Detter J.C."/>
            <person name="Han C."/>
            <person name="Tapia R."/>
            <person name="Land M."/>
            <person name="Hauser L."/>
            <person name="Markowitz V."/>
            <person name="Cheng J.-F."/>
            <person name="Hugenholtz P."/>
            <person name="Woyke T."/>
            <person name="Wu D."/>
            <person name="Tindall B."/>
            <person name="Pomrenke H.G."/>
            <person name="Brambilla E."/>
            <person name="Klenk H.-P."/>
            <person name="Eisen J.A."/>
        </authorList>
    </citation>
    <scope>NUCLEOTIDE SEQUENCE [LARGE SCALE GENOMIC DNA]</scope>
    <source>
        <strain>DSM 17132</strain>
    </source>
</reference>
<feature type="transmembrane region" description="Helical" evidence="1">
    <location>
        <begin position="248"/>
        <end position="267"/>
    </location>
</feature>
<keyword evidence="4" id="KW-1185">Reference proteome</keyword>
<proteinExistence type="predicted"/>
<keyword evidence="1" id="KW-0472">Membrane</keyword>
<feature type="domain" description="EamA" evidence="2">
    <location>
        <begin position="156"/>
        <end position="289"/>
    </location>
</feature>